<keyword evidence="2 4" id="KW-0547">Nucleotide-binding</keyword>
<dbReference type="PROSITE" id="PS50975">
    <property type="entry name" value="ATP_GRASP"/>
    <property type="match status" value="1"/>
</dbReference>
<evidence type="ECO:0000259" key="5">
    <source>
        <dbReference type="PROSITE" id="PS50975"/>
    </source>
</evidence>
<keyword evidence="7" id="KW-1185">Reference proteome</keyword>
<dbReference type="SUPFAM" id="SSF56059">
    <property type="entry name" value="Glutathione synthetase ATP-binding domain-like"/>
    <property type="match status" value="1"/>
</dbReference>
<evidence type="ECO:0000313" key="6">
    <source>
        <dbReference type="EMBL" id="MFB9462728.1"/>
    </source>
</evidence>
<dbReference type="Pfam" id="PF18603">
    <property type="entry name" value="LAL_C2"/>
    <property type="match status" value="1"/>
</dbReference>
<dbReference type="InterPro" id="IPR052032">
    <property type="entry name" value="ATP-dep_AA_Ligase"/>
</dbReference>
<evidence type="ECO:0000256" key="2">
    <source>
        <dbReference type="ARBA" id="ARBA00022741"/>
    </source>
</evidence>
<dbReference type="PANTHER" id="PTHR43585">
    <property type="entry name" value="FUMIPYRROLE BIOSYNTHESIS PROTEIN C"/>
    <property type="match status" value="1"/>
</dbReference>
<name>A0ABV5MXH4_9ACTN</name>
<evidence type="ECO:0000313" key="7">
    <source>
        <dbReference type="Proteomes" id="UP001589709"/>
    </source>
</evidence>
<dbReference type="EMBL" id="JBHMCY010000011">
    <property type="protein sequence ID" value="MFB9462728.1"/>
    <property type="molecule type" value="Genomic_DNA"/>
</dbReference>
<dbReference type="Proteomes" id="UP001589709">
    <property type="component" value="Unassembled WGS sequence"/>
</dbReference>
<feature type="domain" description="ATP-grasp" evidence="5">
    <location>
        <begin position="111"/>
        <end position="318"/>
    </location>
</feature>
<dbReference type="Pfam" id="PF18130">
    <property type="entry name" value="ATPgrasp_N"/>
    <property type="match status" value="1"/>
</dbReference>
<dbReference type="InterPro" id="IPR041472">
    <property type="entry name" value="BL00235/CARNS1_N"/>
</dbReference>
<reference evidence="6 7" key="1">
    <citation type="submission" date="2024-09" db="EMBL/GenBank/DDBJ databases">
        <authorList>
            <person name="Sun Q."/>
            <person name="Mori K."/>
        </authorList>
    </citation>
    <scope>NUCLEOTIDE SEQUENCE [LARGE SCALE GENOMIC DNA]</scope>
    <source>
        <strain evidence="6 7">JCM 6917</strain>
    </source>
</reference>
<dbReference type="Gene3D" id="3.40.50.20">
    <property type="match status" value="1"/>
</dbReference>
<keyword evidence="1" id="KW-0436">Ligase</keyword>
<dbReference type="PANTHER" id="PTHR43585:SF2">
    <property type="entry name" value="ATP-GRASP ENZYME FSQD"/>
    <property type="match status" value="1"/>
</dbReference>
<dbReference type="RefSeq" id="WP_381344026.1">
    <property type="nucleotide sequence ID" value="NZ_JBHMCY010000011.1"/>
</dbReference>
<keyword evidence="3 4" id="KW-0067">ATP-binding</keyword>
<gene>
    <name evidence="6" type="ORF">ACFF45_08375</name>
</gene>
<evidence type="ECO:0000256" key="4">
    <source>
        <dbReference type="PROSITE-ProRule" id="PRU00409"/>
    </source>
</evidence>
<accession>A0ABV5MXH4</accession>
<evidence type="ECO:0000256" key="3">
    <source>
        <dbReference type="ARBA" id="ARBA00022840"/>
    </source>
</evidence>
<evidence type="ECO:0000256" key="1">
    <source>
        <dbReference type="ARBA" id="ARBA00022598"/>
    </source>
</evidence>
<organism evidence="6 7">
    <name type="scientific">Streptomyces cinereospinus</name>
    <dbReference type="NCBI Taxonomy" id="285561"/>
    <lineage>
        <taxon>Bacteria</taxon>
        <taxon>Bacillati</taxon>
        <taxon>Actinomycetota</taxon>
        <taxon>Actinomycetes</taxon>
        <taxon>Kitasatosporales</taxon>
        <taxon>Streptomycetaceae</taxon>
        <taxon>Streptomyces</taxon>
    </lineage>
</organism>
<dbReference type="Gene3D" id="3.30.470.20">
    <property type="entry name" value="ATP-grasp fold, B domain"/>
    <property type="match status" value="1"/>
</dbReference>
<comment type="caution">
    <text evidence="6">The sequence shown here is derived from an EMBL/GenBank/DDBJ whole genome shotgun (WGS) entry which is preliminary data.</text>
</comment>
<sequence>MKLLAIESRQYLEYYKSRYEQIEALGAELFVLNGEGAEDFWPAGRYRVVGSKHIADIVAEAEKWHAGERFDGVLTFSEAAVTTVAAVAEALGLPGIGLEAAVASRNKYVMRRAHERAGAPHPAYRLVTRLDEAHAAAAEFGYPVVVKPTLGAASNFVFRVDDPEQMTERFEQAITGIGSMVWAESEADGLDLGPRALLVESFLDGPEYLMEVLVWDDEVYLGSVVDRITAEGSTFDDDVHHAPTSLGPEDLAAVHEAVAAGVRAQGLRRSVLHAEVRFHRGRPYLLEIAARVGGGGLDEIARLTAGYDPITAVMDVARGVRPAAGHYAPTGVHVTAMCLICDAGVVGQVHVPDEVAESERVFLLKITASPGDVIRRPPEGNSILGFLGTTGDSLRDAFDTMTELASRVTVTYADDDRRPA</sequence>
<proteinExistence type="predicted"/>
<dbReference type="InterPro" id="IPR011761">
    <property type="entry name" value="ATP-grasp"/>
</dbReference>
<dbReference type="InterPro" id="IPR040570">
    <property type="entry name" value="LAL_C2"/>
</dbReference>
<dbReference type="Pfam" id="PF13535">
    <property type="entry name" value="ATP-grasp_4"/>
    <property type="match status" value="1"/>
</dbReference>
<protein>
    <submittedName>
        <fullName evidence="6">ATP-grasp domain-containing protein</fullName>
    </submittedName>
</protein>